<dbReference type="InterPro" id="IPR045584">
    <property type="entry name" value="Pilin-like"/>
</dbReference>
<protein>
    <submittedName>
        <fullName evidence="1">Type II secretion system protein</fullName>
    </submittedName>
</protein>
<name>A0A9D1EXM4_9BACT</name>
<accession>A0A9D1EXM4</accession>
<sequence>MAEVLVTLGIIGVVAALTLPVLTEKTKAKEFETQFKVAENLIHNAVNYMHANGREIYGVTYCTANSNGVSIVEDCKNLEVFSEVLAEAFNGIRALNKYDNNWATTGHKYRTFSNSGEFKASLLDDGYMELINGMSIMIESGSASTLPIISIDINGPYKKPNRFGYDTFSFVIDKGDRVCPLGSPACKSSSYSKNPENYCSKTSKADNNGFTCGYFASTDKNYFKNLK</sequence>
<comment type="caution">
    <text evidence="1">The sequence shown here is derived from an EMBL/GenBank/DDBJ whole genome shotgun (WGS) entry which is preliminary data.</text>
</comment>
<evidence type="ECO:0000313" key="2">
    <source>
        <dbReference type="Proteomes" id="UP000823928"/>
    </source>
</evidence>
<proteinExistence type="predicted"/>
<gene>
    <name evidence="1" type="ORF">IAC10_02045</name>
</gene>
<evidence type="ECO:0000313" key="1">
    <source>
        <dbReference type="EMBL" id="HIS35400.1"/>
    </source>
</evidence>
<organism evidence="1 2">
    <name type="scientific">Candidatus Scatousia excrementigallinarum</name>
    <dbReference type="NCBI Taxonomy" id="2840935"/>
    <lineage>
        <taxon>Bacteria</taxon>
        <taxon>Candidatus Scatousia</taxon>
    </lineage>
</organism>
<reference evidence="1" key="1">
    <citation type="submission" date="2020-10" db="EMBL/GenBank/DDBJ databases">
        <authorList>
            <person name="Gilroy R."/>
        </authorList>
    </citation>
    <scope>NUCLEOTIDE SEQUENCE</scope>
    <source>
        <strain evidence="1">6276</strain>
    </source>
</reference>
<reference evidence="1" key="2">
    <citation type="journal article" date="2021" name="PeerJ">
        <title>Extensive microbial diversity within the chicken gut microbiome revealed by metagenomics and culture.</title>
        <authorList>
            <person name="Gilroy R."/>
            <person name="Ravi A."/>
            <person name="Getino M."/>
            <person name="Pursley I."/>
            <person name="Horton D.L."/>
            <person name="Alikhan N.F."/>
            <person name="Baker D."/>
            <person name="Gharbi K."/>
            <person name="Hall N."/>
            <person name="Watson M."/>
            <person name="Adriaenssens E.M."/>
            <person name="Foster-Nyarko E."/>
            <person name="Jarju S."/>
            <person name="Secka A."/>
            <person name="Antonio M."/>
            <person name="Oren A."/>
            <person name="Chaudhuri R.R."/>
            <person name="La Ragione R."/>
            <person name="Hildebrand F."/>
            <person name="Pallen M.J."/>
        </authorList>
    </citation>
    <scope>NUCLEOTIDE SEQUENCE</scope>
    <source>
        <strain evidence="1">6276</strain>
    </source>
</reference>
<dbReference type="SUPFAM" id="SSF54523">
    <property type="entry name" value="Pili subunits"/>
    <property type="match status" value="1"/>
</dbReference>
<dbReference type="AlphaFoldDB" id="A0A9D1EXM4"/>
<dbReference type="EMBL" id="DVIU01000041">
    <property type="protein sequence ID" value="HIS35400.1"/>
    <property type="molecule type" value="Genomic_DNA"/>
</dbReference>
<dbReference type="Proteomes" id="UP000823928">
    <property type="component" value="Unassembled WGS sequence"/>
</dbReference>